<accession>A0A4S8KVE3</accession>
<sequence>MTSSFDESNSPDVTLIHIFNSITILGFILLLVIVLTAWRSPFIHRTSTWYCFLTYGMIFDLANFILLGRQTGENPSYKLCLIQASLNYMVPVLTAYGGVALVLQLFFSITLTMRIGYNPKAKTRAMYLLWGIPPCLAVVIFLKTLMYGVKNPGSVIRSNSGMICKITDSVPSRVSSAFVIVAILSIMIIQVIVAITVFRHWRAFRKLAGRERDSNTWKQCTSIIRCFLFFLLGGLGLGIITGISLRKQADLPPILNARSNIITETVPLAAGVIFGTQRDILQSWTFWKKSRRLLST</sequence>
<gene>
    <name evidence="2" type="ORF">K435DRAFT_516341</name>
</gene>
<proteinExistence type="predicted"/>
<feature type="transmembrane region" description="Helical" evidence="1">
    <location>
        <begin position="15"/>
        <end position="37"/>
    </location>
</feature>
<evidence type="ECO:0000256" key="1">
    <source>
        <dbReference type="SAM" id="Phobius"/>
    </source>
</evidence>
<feature type="transmembrane region" description="Helical" evidence="1">
    <location>
        <begin position="88"/>
        <end position="113"/>
    </location>
</feature>
<evidence type="ECO:0008006" key="4">
    <source>
        <dbReference type="Google" id="ProtNLM"/>
    </source>
</evidence>
<dbReference type="Proteomes" id="UP000297245">
    <property type="component" value="Unassembled WGS sequence"/>
</dbReference>
<keyword evidence="3" id="KW-1185">Reference proteome</keyword>
<dbReference type="AlphaFoldDB" id="A0A4S8KVE3"/>
<reference evidence="2 3" key="1">
    <citation type="journal article" date="2019" name="Nat. Ecol. Evol.">
        <title>Megaphylogeny resolves global patterns of mushroom evolution.</title>
        <authorList>
            <person name="Varga T."/>
            <person name="Krizsan K."/>
            <person name="Foldi C."/>
            <person name="Dima B."/>
            <person name="Sanchez-Garcia M."/>
            <person name="Sanchez-Ramirez S."/>
            <person name="Szollosi G.J."/>
            <person name="Szarkandi J.G."/>
            <person name="Papp V."/>
            <person name="Albert L."/>
            <person name="Andreopoulos W."/>
            <person name="Angelini C."/>
            <person name="Antonin V."/>
            <person name="Barry K.W."/>
            <person name="Bougher N.L."/>
            <person name="Buchanan P."/>
            <person name="Buyck B."/>
            <person name="Bense V."/>
            <person name="Catcheside P."/>
            <person name="Chovatia M."/>
            <person name="Cooper J."/>
            <person name="Damon W."/>
            <person name="Desjardin D."/>
            <person name="Finy P."/>
            <person name="Geml J."/>
            <person name="Haridas S."/>
            <person name="Hughes K."/>
            <person name="Justo A."/>
            <person name="Karasinski D."/>
            <person name="Kautmanova I."/>
            <person name="Kiss B."/>
            <person name="Kocsube S."/>
            <person name="Kotiranta H."/>
            <person name="LaButti K.M."/>
            <person name="Lechner B.E."/>
            <person name="Liimatainen K."/>
            <person name="Lipzen A."/>
            <person name="Lukacs Z."/>
            <person name="Mihaltcheva S."/>
            <person name="Morgado L.N."/>
            <person name="Niskanen T."/>
            <person name="Noordeloos M.E."/>
            <person name="Ohm R.A."/>
            <person name="Ortiz-Santana B."/>
            <person name="Ovrebo C."/>
            <person name="Racz N."/>
            <person name="Riley R."/>
            <person name="Savchenko A."/>
            <person name="Shiryaev A."/>
            <person name="Soop K."/>
            <person name="Spirin V."/>
            <person name="Szebenyi C."/>
            <person name="Tomsovsky M."/>
            <person name="Tulloss R.E."/>
            <person name="Uehling J."/>
            <person name="Grigoriev I.V."/>
            <person name="Vagvolgyi C."/>
            <person name="Papp T."/>
            <person name="Martin F.M."/>
            <person name="Miettinen O."/>
            <person name="Hibbett D.S."/>
            <person name="Nagy L.G."/>
        </authorList>
    </citation>
    <scope>NUCLEOTIDE SEQUENCE [LARGE SCALE GENOMIC DNA]</scope>
    <source>
        <strain evidence="2 3">CBS 962.96</strain>
    </source>
</reference>
<dbReference type="OrthoDB" id="2896404at2759"/>
<evidence type="ECO:0000313" key="3">
    <source>
        <dbReference type="Proteomes" id="UP000297245"/>
    </source>
</evidence>
<dbReference type="EMBL" id="ML179963">
    <property type="protein sequence ID" value="THU79892.1"/>
    <property type="molecule type" value="Genomic_DNA"/>
</dbReference>
<keyword evidence="1" id="KW-0472">Membrane</keyword>
<feature type="transmembrane region" description="Helical" evidence="1">
    <location>
        <begin position="222"/>
        <end position="245"/>
    </location>
</feature>
<evidence type="ECO:0000313" key="2">
    <source>
        <dbReference type="EMBL" id="THU79892.1"/>
    </source>
</evidence>
<protein>
    <recommendedName>
        <fullName evidence="4">G-protein coupled receptors family 2 profile 2 domain-containing protein</fullName>
    </recommendedName>
</protein>
<organism evidence="2 3">
    <name type="scientific">Dendrothele bispora (strain CBS 962.96)</name>
    <dbReference type="NCBI Taxonomy" id="1314807"/>
    <lineage>
        <taxon>Eukaryota</taxon>
        <taxon>Fungi</taxon>
        <taxon>Dikarya</taxon>
        <taxon>Basidiomycota</taxon>
        <taxon>Agaricomycotina</taxon>
        <taxon>Agaricomycetes</taxon>
        <taxon>Agaricomycetidae</taxon>
        <taxon>Agaricales</taxon>
        <taxon>Agaricales incertae sedis</taxon>
        <taxon>Dendrothele</taxon>
    </lineage>
</organism>
<feature type="transmembrane region" description="Helical" evidence="1">
    <location>
        <begin position="49"/>
        <end position="68"/>
    </location>
</feature>
<feature type="transmembrane region" description="Helical" evidence="1">
    <location>
        <begin position="125"/>
        <end position="149"/>
    </location>
</feature>
<keyword evidence="1" id="KW-0812">Transmembrane</keyword>
<name>A0A4S8KVE3_DENBC</name>
<keyword evidence="1" id="KW-1133">Transmembrane helix</keyword>
<feature type="transmembrane region" description="Helical" evidence="1">
    <location>
        <begin position="177"/>
        <end position="201"/>
    </location>
</feature>